<feature type="domain" description="DUF547" evidence="3">
    <location>
        <begin position="252"/>
        <end position="384"/>
    </location>
</feature>
<dbReference type="STRING" id="29760.F6I1M0"/>
<feature type="domain" description="Ternary complex factor MIP1 leucine-zipper" evidence="4">
    <location>
        <begin position="4"/>
        <end position="73"/>
    </location>
</feature>
<name>F6I1M0_VITVI</name>
<dbReference type="eggNOG" id="ENOG502QQTA">
    <property type="taxonomic scope" value="Eukaryota"/>
</dbReference>
<evidence type="ECO:0000313" key="5">
    <source>
        <dbReference type="EMBL" id="CCB60837.1"/>
    </source>
</evidence>
<evidence type="ECO:0000259" key="4">
    <source>
        <dbReference type="Pfam" id="PF14389"/>
    </source>
</evidence>
<gene>
    <name evidence="5" type="ordered locus">VIT_19s0176g00040</name>
</gene>
<feature type="coiled-coil region" evidence="1">
    <location>
        <begin position="3"/>
        <end position="62"/>
    </location>
</feature>
<evidence type="ECO:0000256" key="2">
    <source>
        <dbReference type="SAM" id="MobiDB-lite"/>
    </source>
</evidence>
<evidence type="ECO:0000256" key="1">
    <source>
        <dbReference type="SAM" id="Coils"/>
    </source>
</evidence>
<dbReference type="InParanoid" id="F6I1M0"/>
<keyword evidence="1" id="KW-0175">Coiled coil</keyword>
<dbReference type="Proteomes" id="UP000009183">
    <property type="component" value="Chromosome 19"/>
</dbReference>
<organism evidence="5 6">
    <name type="scientific">Vitis vinifera</name>
    <name type="common">Grape</name>
    <dbReference type="NCBI Taxonomy" id="29760"/>
    <lineage>
        <taxon>Eukaryota</taxon>
        <taxon>Viridiplantae</taxon>
        <taxon>Streptophyta</taxon>
        <taxon>Embryophyta</taxon>
        <taxon>Tracheophyta</taxon>
        <taxon>Spermatophyta</taxon>
        <taxon>Magnoliopsida</taxon>
        <taxon>eudicotyledons</taxon>
        <taxon>Gunneridae</taxon>
        <taxon>Pentapetalae</taxon>
        <taxon>rosids</taxon>
        <taxon>Vitales</taxon>
        <taxon>Vitaceae</taxon>
        <taxon>Viteae</taxon>
        <taxon>Vitis</taxon>
    </lineage>
</organism>
<dbReference type="EMBL" id="FN596512">
    <property type="protein sequence ID" value="CCB60837.1"/>
    <property type="molecule type" value="Genomic_DNA"/>
</dbReference>
<dbReference type="PANTHER" id="PTHR23054">
    <property type="entry name" value="TERNARY COMPLEX FACTOR MIP1, LEUCINE-ZIPPER-RELATED"/>
    <property type="match status" value="1"/>
</dbReference>
<dbReference type="HOGENOM" id="CLU_019670_3_0_1"/>
<dbReference type="AlphaFoldDB" id="F6I1M0"/>
<evidence type="ECO:0000313" key="6">
    <source>
        <dbReference type="Proteomes" id="UP000009183"/>
    </source>
</evidence>
<sequence>MANEQLQLRLQQEKSMRTMLERAMGRASSTLSPGHRHFAAETKELIAEIELLEEEVANREQHVLTLYRSIFEQCISRPPSEQSSSMASPAHTKNESRKHPSIISSAFCSSKKFPLGPFQVLTSMNDTEKKNLNVHEKLPTMDRSMLRTLKDHLYQCPSKLSEEMVRCMAAVYCWLRGAASVNPEKNRSLLLSRSSTNVILPRRGIEEDREWSCKSMVEISWISTDKSQFSRASYAINNYRVLIEQLEKVNVSQMESNAQTAFWVNVYNSLVMHAYLAYGIPHSSLRRLALFHKPWSNKHCYRQQRLIIRGCLQHWRCLEAILSTAMRKKSGEERQLISSKFSLPSSQPLVCFALCTGAFSDPVLKVYTTSNIKEELEVAKREFLQANVVVKKTRKVFLPKVLERFTKEASISSDDLLKWVTENVDKKLHDSIQKCIDHKTNKKASQIIEWLPYNSRFRYVFTRDLTEKPWWV</sequence>
<protein>
    <recommendedName>
        <fullName evidence="7">DUF547 domain-containing protein</fullName>
    </recommendedName>
</protein>
<feature type="region of interest" description="Disordered" evidence="2">
    <location>
        <begin position="78"/>
        <end position="99"/>
    </location>
</feature>
<dbReference type="PANTHER" id="PTHR23054:SF26">
    <property type="entry name" value="ELECTRON TRANSPORTER"/>
    <property type="match status" value="1"/>
</dbReference>
<dbReference type="Pfam" id="PF04784">
    <property type="entry name" value="DUF547"/>
    <property type="match status" value="1"/>
</dbReference>
<dbReference type="InterPro" id="IPR006869">
    <property type="entry name" value="DUF547"/>
</dbReference>
<dbReference type="Pfam" id="PF14389">
    <property type="entry name" value="Lzipper-MIP1"/>
    <property type="match status" value="1"/>
</dbReference>
<dbReference type="FunCoup" id="F6I1M0">
    <property type="interactions" value="186"/>
</dbReference>
<keyword evidence="6" id="KW-1185">Reference proteome</keyword>
<dbReference type="PaxDb" id="29760-VIT_19s0176g00040.t01"/>
<evidence type="ECO:0000259" key="3">
    <source>
        <dbReference type="Pfam" id="PF04784"/>
    </source>
</evidence>
<proteinExistence type="predicted"/>
<accession>F6I1M0</accession>
<dbReference type="InterPro" id="IPR025757">
    <property type="entry name" value="MIP1_Leuzipper"/>
</dbReference>
<evidence type="ECO:0008006" key="7">
    <source>
        <dbReference type="Google" id="ProtNLM"/>
    </source>
</evidence>
<reference evidence="6" key="1">
    <citation type="journal article" date="2007" name="Nature">
        <title>The grapevine genome sequence suggests ancestral hexaploidization in major angiosperm phyla.</title>
        <authorList>
            <consortium name="The French-Italian Public Consortium for Grapevine Genome Characterization."/>
            <person name="Jaillon O."/>
            <person name="Aury J.-M."/>
            <person name="Noel B."/>
            <person name="Policriti A."/>
            <person name="Clepet C."/>
            <person name="Casagrande A."/>
            <person name="Choisne N."/>
            <person name="Aubourg S."/>
            <person name="Vitulo N."/>
            <person name="Jubin C."/>
            <person name="Vezzi A."/>
            <person name="Legeai F."/>
            <person name="Hugueney P."/>
            <person name="Dasilva C."/>
            <person name="Horner D."/>
            <person name="Mica E."/>
            <person name="Jublot D."/>
            <person name="Poulain J."/>
            <person name="Bruyere C."/>
            <person name="Billault A."/>
            <person name="Segurens B."/>
            <person name="Gouyvenoux M."/>
            <person name="Ugarte E."/>
            <person name="Cattonaro F."/>
            <person name="Anthouard V."/>
            <person name="Vico V."/>
            <person name="Del Fabbro C."/>
            <person name="Alaux M."/>
            <person name="Di Gaspero G."/>
            <person name="Dumas V."/>
            <person name="Felice N."/>
            <person name="Paillard S."/>
            <person name="Juman I."/>
            <person name="Moroldo M."/>
            <person name="Scalabrin S."/>
            <person name="Canaguier A."/>
            <person name="Le Clainche I."/>
            <person name="Malacrida G."/>
            <person name="Durand E."/>
            <person name="Pesole G."/>
            <person name="Laucou V."/>
            <person name="Chatelet P."/>
            <person name="Merdinoglu D."/>
            <person name="Delledonne M."/>
            <person name="Pezzotti M."/>
            <person name="Lecharny A."/>
            <person name="Scarpelli C."/>
            <person name="Artiguenave F."/>
            <person name="Pe M.E."/>
            <person name="Valle G."/>
            <person name="Morgante M."/>
            <person name="Caboche M."/>
            <person name="Adam-Blondon A.-F."/>
            <person name="Weissenbach J."/>
            <person name="Quetier F."/>
            <person name="Wincker P."/>
        </authorList>
    </citation>
    <scope>NUCLEOTIDE SEQUENCE [LARGE SCALE GENOMIC DNA]</scope>
    <source>
        <strain evidence="6">cv. Pinot noir / PN40024</strain>
    </source>
</reference>